<dbReference type="Gene3D" id="3.40.50.11720">
    <property type="entry name" value="3-Deoxy-D-manno-octulosonic-acid transferase, N-terminal domain"/>
    <property type="match status" value="1"/>
</dbReference>
<dbReference type="PANTHER" id="PTHR42755:SF1">
    <property type="entry name" value="3-DEOXY-D-MANNO-OCTULOSONIC ACID TRANSFERASE, MITOCHONDRIAL-RELATED"/>
    <property type="match status" value="1"/>
</dbReference>
<dbReference type="Gene3D" id="3.40.50.2000">
    <property type="entry name" value="Glycogen Phosphorylase B"/>
    <property type="match status" value="1"/>
</dbReference>
<dbReference type="GO" id="GO:0005886">
    <property type="term" value="C:plasma membrane"/>
    <property type="evidence" value="ECO:0007669"/>
    <property type="project" value="UniProtKB-SubCell"/>
</dbReference>
<dbReference type="InterPro" id="IPR039901">
    <property type="entry name" value="Kdotransferase"/>
</dbReference>
<dbReference type="InterPro" id="IPR038107">
    <property type="entry name" value="Glycos_transf_N_sf"/>
</dbReference>
<dbReference type="EC" id="2.4.99.12" evidence="2 9"/>
<comment type="catalytic activity">
    <reaction evidence="6 9">
        <text>lipid IVA (E. coli) + CMP-3-deoxy-beta-D-manno-octulosonate = alpha-Kdo-(2-&gt;6)-lipid IVA (E. coli) + CMP + H(+)</text>
        <dbReference type="Rhea" id="RHEA:28066"/>
        <dbReference type="ChEBI" id="CHEBI:15378"/>
        <dbReference type="ChEBI" id="CHEBI:58603"/>
        <dbReference type="ChEBI" id="CHEBI:60364"/>
        <dbReference type="ChEBI" id="CHEBI:60377"/>
        <dbReference type="ChEBI" id="CHEBI:85987"/>
        <dbReference type="EC" id="2.4.99.12"/>
    </reaction>
</comment>
<dbReference type="UniPathway" id="UPA00958"/>
<dbReference type="NCBIfam" id="NF004386">
    <property type="entry name" value="PRK05749.1-2"/>
    <property type="match status" value="1"/>
</dbReference>
<keyword evidence="9" id="KW-0472">Membrane</keyword>
<dbReference type="GO" id="GO:0009244">
    <property type="term" value="P:lipopolysaccharide core region biosynthetic process"/>
    <property type="evidence" value="ECO:0007669"/>
    <property type="project" value="UniProtKB-UniRule"/>
</dbReference>
<evidence type="ECO:0000256" key="4">
    <source>
        <dbReference type="ARBA" id="ARBA00022679"/>
    </source>
</evidence>
<dbReference type="GO" id="GO:0043842">
    <property type="term" value="F:Kdo transferase activity"/>
    <property type="evidence" value="ECO:0007669"/>
    <property type="project" value="UniProtKB-EC"/>
</dbReference>
<evidence type="ECO:0000256" key="9">
    <source>
        <dbReference type="RuleBase" id="RU365103"/>
    </source>
</evidence>
<evidence type="ECO:0000313" key="11">
    <source>
        <dbReference type="EMBL" id="MBB5019375.1"/>
    </source>
</evidence>
<dbReference type="PANTHER" id="PTHR42755">
    <property type="entry name" value="3-DEOXY-MANNO-OCTULOSONATE CYTIDYLYLTRANSFERASE"/>
    <property type="match status" value="1"/>
</dbReference>
<evidence type="ECO:0000313" key="12">
    <source>
        <dbReference type="Proteomes" id="UP000575898"/>
    </source>
</evidence>
<keyword evidence="11" id="KW-0328">Glycosyltransferase</keyword>
<evidence type="ECO:0000256" key="5">
    <source>
        <dbReference type="ARBA" id="ARBA00031445"/>
    </source>
</evidence>
<keyword evidence="9" id="KW-0448">Lipopolysaccharide biosynthesis</keyword>
<proteinExistence type="inferred from homology"/>
<dbReference type="GO" id="GO:0009245">
    <property type="term" value="P:lipid A biosynthetic process"/>
    <property type="evidence" value="ECO:0007669"/>
    <property type="project" value="TreeGrafter"/>
</dbReference>
<comment type="function">
    <text evidence="9">Involved in lipopolysaccharide (LPS) biosynthesis. Catalyzes the transfer of 3-deoxy-D-manno-octulosonate (Kdo) residue(s) from CMP-Kdo to lipid IV(A), the tetraacyldisaccharide-1,4'-bisphosphate precursor of lipid A.</text>
</comment>
<dbReference type="SUPFAM" id="SSF53756">
    <property type="entry name" value="UDP-Glycosyltransferase/glycogen phosphorylase"/>
    <property type="match status" value="1"/>
</dbReference>
<dbReference type="AlphaFoldDB" id="A0A840MPJ4"/>
<name>A0A840MPJ4_9PROT</name>
<protein>
    <recommendedName>
        <fullName evidence="3 9">3-deoxy-D-manno-octulosonic acid transferase</fullName>
        <shortName evidence="9">Kdo transferase</shortName>
        <ecNumber evidence="2 9">2.4.99.12</ecNumber>
    </recommendedName>
    <alternativeName>
        <fullName evidence="5 9">Lipid IV(A) 3-deoxy-D-manno-octulosonic acid transferase</fullName>
    </alternativeName>
</protein>
<reference evidence="11 12" key="1">
    <citation type="submission" date="2020-08" db="EMBL/GenBank/DDBJ databases">
        <title>Genomic Encyclopedia of Type Strains, Phase IV (KMG-IV): sequencing the most valuable type-strain genomes for metagenomic binning, comparative biology and taxonomic classification.</title>
        <authorList>
            <person name="Goeker M."/>
        </authorList>
    </citation>
    <scope>NUCLEOTIDE SEQUENCE [LARGE SCALE GENOMIC DNA]</scope>
    <source>
        <strain evidence="11 12">DSM 27165</strain>
    </source>
</reference>
<keyword evidence="4 9" id="KW-0808">Transferase</keyword>
<keyword evidence="12" id="KW-1185">Reference proteome</keyword>
<feature type="site" description="Transition state stabilizer" evidence="8">
    <location>
        <position position="205"/>
    </location>
</feature>
<feature type="domain" description="3-deoxy-D-manno-octulosonic-acid transferase N-terminal" evidence="10">
    <location>
        <begin position="32"/>
        <end position="208"/>
    </location>
</feature>
<dbReference type="InterPro" id="IPR007507">
    <property type="entry name" value="Glycos_transf_N"/>
</dbReference>
<comment type="caution">
    <text evidence="11">The sequence shown here is derived from an EMBL/GenBank/DDBJ whole genome shotgun (WGS) entry which is preliminary data.</text>
</comment>
<evidence type="ECO:0000256" key="1">
    <source>
        <dbReference type="ARBA" id="ARBA00004713"/>
    </source>
</evidence>
<keyword evidence="9" id="KW-1003">Cell membrane</keyword>
<dbReference type="RefSeq" id="WP_184040133.1">
    <property type="nucleotide sequence ID" value="NZ_JACHHY010000016.1"/>
</dbReference>
<gene>
    <name evidence="11" type="ORF">HNQ59_002676</name>
</gene>
<evidence type="ECO:0000259" key="10">
    <source>
        <dbReference type="Pfam" id="PF04413"/>
    </source>
</evidence>
<feature type="site" description="Transition state stabilizer" evidence="8">
    <location>
        <position position="129"/>
    </location>
</feature>
<sequence length="413" mass="46167">MRWWYTQLFRLLVPMILLRLWWRGRKQRGYRQHWAERFGIYQQKPTQPVIWLHAVSVGETRAAQPLINALYEAYPGHRIVLTQMTPTGRDTASAMYGQKVEAVFLPYDLPGAVDRFLRHFKPVLGLLMETEIWPNLIHAARQHGVPLYLVNARLSARSARGYGRIESLVRPALQSLRGIAAQSDADAARLRLLGNCEVQVCGNIKFDVQLPPAQLELGQHWRAQLGRRPVVVFGSSRDGEEALLLKAWQDNPPDALLVIVPRHPQRFDEVAGILEASGMQWAKRSEQPVSSSLQVWLGDSMGELYAYYAMADCALIGGGFMPLGGQNLIEACATGCPAIVGPHMFNFTDVTRLAIEAGAACQVADMQQAVVQIRQWLNDVVLLKDVRESALQFAQLHAGATQRTLALLVTTVH</sequence>
<organism evidence="11 12">
    <name type="scientific">Chitinivorax tropicus</name>
    <dbReference type="NCBI Taxonomy" id="714531"/>
    <lineage>
        <taxon>Bacteria</taxon>
        <taxon>Pseudomonadati</taxon>
        <taxon>Pseudomonadota</taxon>
        <taxon>Betaproteobacteria</taxon>
        <taxon>Chitinivorax</taxon>
    </lineage>
</organism>
<comment type="similarity">
    <text evidence="9">Belongs to the glycosyltransferase group 1 family.</text>
</comment>
<dbReference type="EMBL" id="JACHHY010000016">
    <property type="protein sequence ID" value="MBB5019375.1"/>
    <property type="molecule type" value="Genomic_DNA"/>
</dbReference>
<dbReference type="Pfam" id="PF04413">
    <property type="entry name" value="Glycos_transf_N"/>
    <property type="match status" value="1"/>
</dbReference>
<evidence type="ECO:0000256" key="2">
    <source>
        <dbReference type="ARBA" id="ARBA00012621"/>
    </source>
</evidence>
<feature type="active site" description="Proton acceptor" evidence="7">
    <location>
        <position position="59"/>
    </location>
</feature>
<accession>A0A840MPJ4</accession>
<dbReference type="FunFam" id="3.40.50.11720:FF:000001">
    <property type="entry name" value="3-deoxy-D-manno-octulosonic acid transferase"/>
    <property type="match status" value="1"/>
</dbReference>
<dbReference type="Proteomes" id="UP000575898">
    <property type="component" value="Unassembled WGS sequence"/>
</dbReference>
<comment type="pathway">
    <text evidence="1 9">Bacterial outer membrane biogenesis; LPS core biosynthesis.</text>
</comment>
<evidence type="ECO:0000256" key="3">
    <source>
        <dbReference type="ARBA" id="ARBA00019077"/>
    </source>
</evidence>
<evidence type="ECO:0000256" key="8">
    <source>
        <dbReference type="PIRSR" id="PIRSR639901-2"/>
    </source>
</evidence>
<comment type="subcellular location">
    <subcellularLocation>
        <location evidence="9">Cell membrane</location>
    </subcellularLocation>
</comment>
<evidence type="ECO:0000256" key="7">
    <source>
        <dbReference type="PIRSR" id="PIRSR639901-1"/>
    </source>
</evidence>
<evidence type="ECO:0000256" key="6">
    <source>
        <dbReference type="ARBA" id="ARBA00049183"/>
    </source>
</evidence>